<evidence type="ECO:0000313" key="3">
    <source>
        <dbReference type="Proteomes" id="UP000240535"/>
    </source>
</evidence>
<dbReference type="PROSITE" id="PS51257">
    <property type="entry name" value="PROKAR_LIPOPROTEIN"/>
    <property type="match status" value="1"/>
</dbReference>
<dbReference type="Proteomes" id="UP000240535">
    <property type="component" value="Unassembled WGS sequence"/>
</dbReference>
<name>A0A2P8QYG0_9BACT</name>
<accession>A0A2P8QYG0</accession>
<dbReference type="AlphaFoldDB" id="A0A2P8QYG0"/>
<comment type="caution">
    <text evidence="2">The sequence shown here is derived from an EMBL/GenBank/DDBJ whole genome shotgun (WGS) entry which is preliminary data.</text>
</comment>
<feature type="compositionally biased region" description="Polar residues" evidence="1">
    <location>
        <begin position="31"/>
        <end position="45"/>
    </location>
</feature>
<feature type="region of interest" description="Disordered" evidence="1">
    <location>
        <begin position="26"/>
        <end position="49"/>
    </location>
</feature>
<reference evidence="3" key="1">
    <citation type="submission" date="2017-10" db="EMBL/GenBank/DDBJ databases">
        <title>Campylobacter species from seals.</title>
        <authorList>
            <person name="Gilbert M.J."/>
            <person name="Zomer A.L."/>
            <person name="Timmerman A.J."/>
            <person name="Duim B."/>
            <person name="Wagenaar J.A."/>
        </authorList>
    </citation>
    <scope>NUCLEOTIDE SEQUENCE [LARGE SCALE GENOMIC DNA]</scope>
    <source>
        <strain evidence="3">17S00004-5</strain>
    </source>
</reference>
<dbReference type="OrthoDB" id="5355310at2"/>
<keyword evidence="3" id="KW-1185">Reference proteome</keyword>
<dbReference type="EMBL" id="PDHH01000010">
    <property type="protein sequence ID" value="PSM51262.1"/>
    <property type="molecule type" value="Genomic_DNA"/>
</dbReference>
<gene>
    <name evidence="2" type="ORF">CQ405_09090</name>
</gene>
<evidence type="ECO:0008006" key="4">
    <source>
        <dbReference type="Google" id="ProtNLM"/>
    </source>
</evidence>
<proteinExistence type="predicted"/>
<evidence type="ECO:0000313" key="2">
    <source>
        <dbReference type="EMBL" id="PSM51262.1"/>
    </source>
</evidence>
<sequence>MQRFKTLVAIATTGVIISGCSELKLPEPPKMQSSKQTSDINSISSKKPDQLTEVECKRLLKMEKEAKEAKKIADEETRVKGQRNVQGNIYLDAANKMAKLNKIYYLTEKLKYCKELGKETVNIDIDKIMEINR</sequence>
<organism evidence="2 3">
    <name type="scientific">Campylobacter blaseri</name>
    <dbReference type="NCBI Taxonomy" id="2042961"/>
    <lineage>
        <taxon>Bacteria</taxon>
        <taxon>Pseudomonadati</taxon>
        <taxon>Campylobacterota</taxon>
        <taxon>Epsilonproteobacteria</taxon>
        <taxon>Campylobacterales</taxon>
        <taxon>Campylobacteraceae</taxon>
        <taxon>Campylobacter</taxon>
    </lineage>
</organism>
<dbReference type="RefSeq" id="WP_106872904.1">
    <property type="nucleotide sequence ID" value="NZ_CP053841.1"/>
</dbReference>
<evidence type="ECO:0000256" key="1">
    <source>
        <dbReference type="SAM" id="MobiDB-lite"/>
    </source>
</evidence>
<protein>
    <recommendedName>
        <fullName evidence="4">Lipoprotein</fullName>
    </recommendedName>
</protein>